<dbReference type="SMART" id="SM00248">
    <property type="entry name" value="ANK"/>
    <property type="match status" value="6"/>
</dbReference>
<dbReference type="AlphaFoldDB" id="A0A2J5I863"/>
<dbReference type="InterPro" id="IPR001810">
    <property type="entry name" value="F-box_dom"/>
</dbReference>
<dbReference type="InterPro" id="IPR002110">
    <property type="entry name" value="Ankyrin_rpt"/>
</dbReference>
<evidence type="ECO:0000259" key="4">
    <source>
        <dbReference type="Pfam" id="PF12937"/>
    </source>
</evidence>
<feature type="repeat" description="ANK" evidence="3">
    <location>
        <begin position="51"/>
        <end position="83"/>
    </location>
</feature>
<dbReference type="InterPro" id="IPR051165">
    <property type="entry name" value="Multifunctional_ANK_Repeat"/>
</dbReference>
<name>A0A2J5I863_9EURO</name>
<keyword evidence="6" id="KW-1185">Reference proteome</keyword>
<evidence type="ECO:0000313" key="5">
    <source>
        <dbReference type="EMBL" id="PLN86075.1"/>
    </source>
</evidence>
<reference evidence="6" key="1">
    <citation type="submission" date="2017-12" db="EMBL/GenBank/DDBJ databases">
        <authorList>
            <consortium name="DOE Joint Genome Institute"/>
            <person name="Mondo S.J."/>
            <person name="Kjaerbolling I."/>
            <person name="Vesth T.C."/>
            <person name="Frisvad J.C."/>
            <person name="Nybo J.L."/>
            <person name="Theobald S."/>
            <person name="Kuo A."/>
            <person name="Bowyer P."/>
            <person name="Matsuda Y."/>
            <person name="Lyhne E.K."/>
            <person name="Kogle M.E."/>
            <person name="Clum A."/>
            <person name="Lipzen A."/>
            <person name="Salamov A."/>
            <person name="Ngan C.Y."/>
            <person name="Daum C."/>
            <person name="Chiniquy J."/>
            <person name="Barry K."/>
            <person name="LaButti K."/>
            <person name="Haridas S."/>
            <person name="Simmons B.A."/>
            <person name="Magnuson J.K."/>
            <person name="Mortensen U.H."/>
            <person name="Larsen T.O."/>
            <person name="Grigoriev I.V."/>
            <person name="Baker S.E."/>
            <person name="Andersen M.R."/>
            <person name="Nordberg H.P."/>
            <person name="Cantor M.N."/>
            <person name="Hua S.X."/>
        </authorList>
    </citation>
    <scope>NUCLEOTIDE SEQUENCE [LARGE SCALE GENOMIC DNA]</scope>
    <source>
        <strain evidence="6">IBT 19404</strain>
    </source>
</reference>
<accession>A0A2J5I863</accession>
<evidence type="ECO:0000256" key="1">
    <source>
        <dbReference type="ARBA" id="ARBA00022737"/>
    </source>
</evidence>
<feature type="repeat" description="ANK" evidence="3">
    <location>
        <begin position="248"/>
        <end position="280"/>
    </location>
</feature>
<dbReference type="Pfam" id="PF12937">
    <property type="entry name" value="F-box-like"/>
    <property type="match status" value="1"/>
</dbReference>
<evidence type="ECO:0000313" key="6">
    <source>
        <dbReference type="Proteomes" id="UP000235023"/>
    </source>
</evidence>
<dbReference type="Proteomes" id="UP000235023">
    <property type="component" value="Unassembled WGS sequence"/>
</dbReference>
<organism evidence="5 6">
    <name type="scientific">Aspergillus taichungensis</name>
    <dbReference type="NCBI Taxonomy" id="482145"/>
    <lineage>
        <taxon>Eukaryota</taxon>
        <taxon>Fungi</taxon>
        <taxon>Dikarya</taxon>
        <taxon>Ascomycota</taxon>
        <taxon>Pezizomycotina</taxon>
        <taxon>Eurotiomycetes</taxon>
        <taxon>Eurotiomycetidae</taxon>
        <taxon>Eurotiales</taxon>
        <taxon>Aspergillaceae</taxon>
        <taxon>Aspergillus</taxon>
        <taxon>Aspergillus subgen. Circumdati</taxon>
    </lineage>
</organism>
<keyword evidence="1" id="KW-0677">Repeat</keyword>
<dbReference type="SUPFAM" id="SSF48403">
    <property type="entry name" value="Ankyrin repeat"/>
    <property type="match status" value="1"/>
</dbReference>
<keyword evidence="2 3" id="KW-0040">ANK repeat</keyword>
<dbReference type="EMBL" id="KZ559500">
    <property type="protein sequence ID" value="PLN86075.1"/>
    <property type="molecule type" value="Genomic_DNA"/>
</dbReference>
<gene>
    <name evidence="5" type="ORF">BDW42DRAFT_107646</name>
</gene>
<feature type="domain" description="F-box" evidence="4">
    <location>
        <begin position="5"/>
        <end position="39"/>
    </location>
</feature>
<evidence type="ECO:0000256" key="3">
    <source>
        <dbReference type="PROSITE-ProRule" id="PRU00023"/>
    </source>
</evidence>
<dbReference type="Pfam" id="PF12796">
    <property type="entry name" value="Ank_2"/>
    <property type="match status" value="1"/>
</dbReference>
<dbReference type="Gene3D" id="1.25.40.20">
    <property type="entry name" value="Ankyrin repeat-containing domain"/>
    <property type="match status" value="1"/>
</dbReference>
<dbReference type="PROSITE" id="PS50088">
    <property type="entry name" value="ANK_REPEAT"/>
    <property type="match status" value="2"/>
</dbReference>
<dbReference type="PANTHER" id="PTHR24123">
    <property type="entry name" value="ANKYRIN REPEAT-CONTAINING"/>
    <property type="match status" value="1"/>
</dbReference>
<dbReference type="PANTHER" id="PTHR24123:SF33">
    <property type="entry name" value="PROTEIN HOS4"/>
    <property type="match status" value="1"/>
</dbReference>
<dbReference type="InterPro" id="IPR036770">
    <property type="entry name" value="Ankyrin_rpt-contain_sf"/>
</dbReference>
<dbReference type="OrthoDB" id="4772757at2759"/>
<sequence>MAQLLDLPHELLLLIARYLPSQKDINSLVQTNRQLYALLNVFLCKFNIRHHRSSALTWAARNGKNDLIKRMLDAGASIASFDTSEGAENPLLSAAIESHISSLKVMLAEKRPDRTSSPYQKRRALLFALGSSSREIIDLIIENGAPLNPFPGDRGAFSPLGIAALDQCDSTIFARLLQAGARTHCGEQPDTFSVVVASEFPGQLQIVELLLEHKCQPSSEEALRRIVRQNDKTLFQLFVNHGFEIDIYGHAALFQAILERENEMVELLLENGANPHLQCQCPDDDGVFHYRSAIWCAIRFRNRKMLDRLISMGVHPDPADLALANELDEKKAIALLSQSTFEYVPVKTTLSDFIKQMEDERVKTDPNFVPKSWSSRVC</sequence>
<proteinExistence type="predicted"/>
<evidence type="ECO:0000256" key="2">
    <source>
        <dbReference type="ARBA" id="ARBA00023043"/>
    </source>
</evidence>
<protein>
    <submittedName>
        <fullName evidence="5">Ankyrin repeat-containing domain protein</fullName>
    </submittedName>
</protein>